<dbReference type="AlphaFoldDB" id="A0A382B9P7"/>
<keyword evidence="2" id="KW-0479">Metal-binding</keyword>
<dbReference type="SUPFAM" id="SSF56529">
    <property type="entry name" value="FAH"/>
    <property type="match status" value="1"/>
</dbReference>
<dbReference type="InterPro" id="IPR051121">
    <property type="entry name" value="FAH"/>
</dbReference>
<sequence>MKLLRYGNKGKEKPAALDKNGKIRDLSSYVSDFDTKNLNFETLAKLQKINLESLPEIQKGTRIGSCINKPGKFVAIGLNYSDHAAETGAKIPSEPIIFMKATSCINGPNDDI</sequence>
<protein>
    <recommendedName>
        <fullName evidence="4">Fumarylacetoacetase-like C-terminal domain-containing protein</fullName>
    </recommendedName>
</protein>
<dbReference type="GO" id="GO:0046872">
    <property type="term" value="F:metal ion binding"/>
    <property type="evidence" value="ECO:0007669"/>
    <property type="project" value="UniProtKB-KW"/>
</dbReference>
<dbReference type="PANTHER" id="PTHR42796:SF4">
    <property type="entry name" value="FUMARYLACETOACETATE HYDROLASE DOMAIN-CONTAINING PROTEIN 2A"/>
    <property type="match status" value="1"/>
</dbReference>
<accession>A0A382B9P7</accession>
<comment type="similarity">
    <text evidence="1">Belongs to the FAH family.</text>
</comment>
<evidence type="ECO:0008006" key="4">
    <source>
        <dbReference type="Google" id="ProtNLM"/>
    </source>
</evidence>
<dbReference type="GO" id="GO:0003824">
    <property type="term" value="F:catalytic activity"/>
    <property type="evidence" value="ECO:0007669"/>
    <property type="project" value="InterPro"/>
</dbReference>
<dbReference type="PANTHER" id="PTHR42796">
    <property type="entry name" value="FUMARYLACETOACETATE HYDROLASE DOMAIN-CONTAINING PROTEIN 2A-RELATED"/>
    <property type="match status" value="1"/>
</dbReference>
<dbReference type="EMBL" id="UINC01028828">
    <property type="protein sequence ID" value="SVB10515.1"/>
    <property type="molecule type" value="Genomic_DNA"/>
</dbReference>
<name>A0A382B9P7_9ZZZZ</name>
<evidence type="ECO:0000256" key="2">
    <source>
        <dbReference type="ARBA" id="ARBA00022723"/>
    </source>
</evidence>
<dbReference type="Gene3D" id="3.90.850.10">
    <property type="entry name" value="Fumarylacetoacetase-like, C-terminal domain"/>
    <property type="match status" value="1"/>
</dbReference>
<gene>
    <name evidence="3" type="ORF">METZ01_LOCUS163369</name>
</gene>
<dbReference type="InterPro" id="IPR036663">
    <property type="entry name" value="Fumarylacetoacetase_C_sf"/>
</dbReference>
<reference evidence="3" key="1">
    <citation type="submission" date="2018-05" db="EMBL/GenBank/DDBJ databases">
        <authorList>
            <person name="Lanie J.A."/>
            <person name="Ng W.-L."/>
            <person name="Kazmierczak K.M."/>
            <person name="Andrzejewski T.M."/>
            <person name="Davidsen T.M."/>
            <person name="Wayne K.J."/>
            <person name="Tettelin H."/>
            <person name="Glass J.I."/>
            <person name="Rusch D."/>
            <person name="Podicherti R."/>
            <person name="Tsui H.-C.T."/>
            <person name="Winkler M.E."/>
        </authorList>
    </citation>
    <scope>NUCLEOTIDE SEQUENCE</scope>
</reference>
<organism evidence="3">
    <name type="scientific">marine metagenome</name>
    <dbReference type="NCBI Taxonomy" id="408172"/>
    <lineage>
        <taxon>unclassified sequences</taxon>
        <taxon>metagenomes</taxon>
        <taxon>ecological metagenomes</taxon>
    </lineage>
</organism>
<proteinExistence type="inferred from homology"/>
<feature type="non-terminal residue" evidence="3">
    <location>
        <position position="112"/>
    </location>
</feature>
<evidence type="ECO:0000256" key="1">
    <source>
        <dbReference type="ARBA" id="ARBA00010211"/>
    </source>
</evidence>
<evidence type="ECO:0000313" key="3">
    <source>
        <dbReference type="EMBL" id="SVB10515.1"/>
    </source>
</evidence>